<keyword evidence="3" id="KW-0171">Cobalt transport</keyword>
<dbReference type="InterPro" id="IPR010412">
    <property type="entry name" value="DUF1007"/>
</dbReference>
<evidence type="ECO:0000256" key="5">
    <source>
        <dbReference type="ARBA" id="ARBA00022475"/>
    </source>
</evidence>
<feature type="signal peptide" evidence="14">
    <location>
        <begin position="1"/>
        <end position="22"/>
    </location>
</feature>
<sequence>MKFGRIFAVFALFASFFSFAHACALCSLYTPTAHATVKFDVQGEMIKAAVITWTFSENFTELTLQSYDENADKALSKNEAWKVQKSILDYVVPRGYLTNVSFYDGMDETKILHAKTLSQRVYLDEGRLNFEYILELNLEAKDDRVIVFEIFDHEGFFKFKISSDEHFALDNGIYVMPNVNLYTVFFQMSARAPKPVPQKPELSSFIKAQNKQNLEQIDAADKAKFDSVSGMSLQFLERLKELIKINSAELNALNFALLAAVSFFYGFLHAAGPGHAKMLTASYFVANGGSYSRALVFAMKVGFAHVAGAFLLVLFSYVFLNAFLTNKVSDIAGAMTKISAVTIVCVSLYMIYAKLKKMALKPKFSFAAVSVSGKNGANGASKVFGSNLASASNLSANFVKFGPVAHENECGCAACKASNEAPKTASEWLVVLAGSLVPCPGTLLVFVLAFSLNSYAAGLASGVFMGLGMGAVIFLAAVCGFKLKGAVRFRALRTCCEFAALLVMLGLGVFMFYISGKVSVL</sequence>
<dbReference type="PANTHER" id="PTHR40659">
    <property type="entry name" value="NICKEL/COBALT EFFLUX SYSTEM RCNA"/>
    <property type="match status" value="1"/>
</dbReference>
<keyword evidence="6" id="KW-0533">Nickel</keyword>
<proteinExistence type="predicted"/>
<feature type="transmembrane region" description="Helical" evidence="13">
    <location>
        <begin position="294"/>
        <end position="319"/>
    </location>
</feature>
<dbReference type="InterPro" id="IPR011541">
    <property type="entry name" value="Ni/Co_transpt_high_affinity"/>
</dbReference>
<comment type="subcellular location">
    <subcellularLocation>
        <location evidence="2">Cell membrane</location>
        <topology evidence="2">Multi-pass membrane protein</topology>
    </subcellularLocation>
</comment>
<protein>
    <submittedName>
        <fullName evidence="15">Metal ion ABC transporter, permease protein</fullName>
    </submittedName>
</protein>
<dbReference type="Proteomes" id="UP000502377">
    <property type="component" value="Chromosome"/>
</dbReference>
<dbReference type="EMBL" id="CP012543">
    <property type="protein sequence ID" value="QCD47920.1"/>
    <property type="molecule type" value="Genomic_DNA"/>
</dbReference>
<evidence type="ECO:0000313" key="15">
    <source>
        <dbReference type="EMBL" id="QCD47920.1"/>
    </source>
</evidence>
<gene>
    <name evidence="15" type="ORF">CRECT_2336</name>
</gene>
<evidence type="ECO:0000256" key="4">
    <source>
        <dbReference type="ARBA" id="ARBA00022448"/>
    </source>
</evidence>
<feature type="transmembrane region" description="Helical" evidence="13">
    <location>
        <begin position="428"/>
        <end position="450"/>
    </location>
</feature>
<feature type="transmembrane region" description="Helical" evidence="13">
    <location>
        <begin position="252"/>
        <end position="273"/>
    </location>
</feature>
<accession>A0A6G5QQH9</accession>
<organism evidence="15 16">
    <name type="scientific">Campylobacter rectus</name>
    <name type="common">Wolinella recta</name>
    <dbReference type="NCBI Taxonomy" id="203"/>
    <lineage>
        <taxon>Bacteria</taxon>
        <taxon>Pseudomonadati</taxon>
        <taxon>Campylobacterota</taxon>
        <taxon>Epsilonproteobacteria</taxon>
        <taxon>Campylobacterales</taxon>
        <taxon>Campylobacteraceae</taxon>
        <taxon>Campylobacter</taxon>
    </lineage>
</organism>
<keyword evidence="14" id="KW-0732">Signal</keyword>
<feature type="chain" id="PRO_5026357750" evidence="14">
    <location>
        <begin position="23"/>
        <end position="521"/>
    </location>
</feature>
<keyword evidence="12" id="KW-0170">Cobalt</keyword>
<dbReference type="RefSeq" id="WP_002944295.1">
    <property type="nucleotide sequence ID" value="NZ_CP012543.1"/>
</dbReference>
<comment type="function">
    <text evidence="1">Efflux system for nickel and cobalt.</text>
</comment>
<keyword evidence="10" id="KW-0921">Nickel transport</keyword>
<dbReference type="GO" id="GO:0015099">
    <property type="term" value="F:nickel cation transmembrane transporter activity"/>
    <property type="evidence" value="ECO:0007669"/>
    <property type="project" value="InterPro"/>
</dbReference>
<evidence type="ECO:0000256" key="9">
    <source>
        <dbReference type="ARBA" id="ARBA00023065"/>
    </source>
</evidence>
<dbReference type="PANTHER" id="PTHR40659:SF1">
    <property type="entry name" value="NICKEL_COBALT EFFLUX SYSTEM RCNA"/>
    <property type="match status" value="1"/>
</dbReference>
<keyword evidence="5" id="KW-1003">Cell membrane</keyword>
<dbReference type="InterPro" id="IPR051224">
    <property type="entry name" value="NiCoT_RcnA"/>
</dbReference>
<dbReference type="GO" id="GO:0046583">
    <property type="term" value="F:monoatomic cation efflux transmembrane transporter activity"/>
    <property type="evidence" value="ECO:0007669"/>
    <property type="project" value="TreeGrafter"/>
</dbReference>
<evidence type="ECO:0000256" key="7">
    <source>
        <dbReference type="ARBA" id="ARBA00022692"/>
    </source>
</evidence>
<keyword evidence="8 13" id="KW-1133">Transmembrane helix</keyword>
<dbReference type="Pfam" id="PF03824">
    <property type="entry name" value="NicO"/>
    <property type="match status" value="1"/>
</dbReference>
<feature type="transmembrane region" description="Helical" evidence="13">
    <location>
        <begin position="456"/>
        <end position="483"/>
    </location>
</feature>
<dbReference type="GO" id="GO:0010045">
    <property type="term" value="P:response to nickel cation"/>
    <property type="evidence" value="ECO:0007669"/>
    <property type="project" value="TreeGrafter"/>
</dbReference>
<name>A0A6G5QQH9_CAMRE</name>
<evidence type="ECO:0000256" key="3">
    <source>
        <dbReference type="ARBA" id="ARBA00022426"/>
    </source>
</evidence>
<dbReference type="GO" id="GO:0005886">
    <property type="term" value="C:plasma membrane"/>
    <property type="evidence" value="ECO:0007669"/>
    <property type="project" value="UniProtKB-SubCell"/>
</dbReference>
<evidence type="ECO:0000256" key="8">
    <source>
        <dbReference type="ARBA" id="ARBA00022989"/>
    </source>
</evidence>
<dbReference type="AlphaFoldDB" id="A0A6G5QQH9"/>
<dbReference type="KEGG" id="crx:CRECT_2336"/>
<keyword evidence="9" id="KW-0406">Ion transport</keyword>
<evidence type="ECO:0000313" key="16">
    <source>
        <dbReference type="Proteomes" id="UP000502377"/>
    </source>
</evidence>
<evidence type="ECO:0000256" key="6">
    <source>
        <dbReference type="ARBA" id="ARBA00022596"/>
    </source>
</evidence>
<keyword evidence="4" id="KW-0813">Transport</keyword>
<evidence type="ECO:0000256" key="12">
    <source>
        <dbReference type="ARBA" id="ARBA00023285"/>
    </source>
</evidence>
<evidence type="ECO:0000256" key="10">
    <source>
        <dbReference type="ARBA" id="ARBA00023112"/>
    </source>
</evidence>
<dbReference type="GO" id="GO:0006824">
    <property type="term" value="P:cobalt ion transport"/>
    <property type="evidence" value="ECO:0007669"/>
    <property type="project" value="UniProtKB-KW"/>
</dbReference>
<keyword evidence="7 13" id="KW-0812">Transmembrane</keyword>
<feature type="transmembrane region" description="Helical" evidence="13">
    <location>
        <begin position="331"/>
        <end position="352"/>
    </location>
</feature>
<evidence type="ECO:0000256" key="2">
    <source>
        <dbReference type="ARBA" id="ARBA00004651"/>
    </source>
</evidence>
<dbReference type="GO" id="GO:0032025">
    <property type="term" value="P:response to cobalt ion"/>
    <property type="evidence" value="ECO:0007669"/>
    <property type="project" value="TreeGrafter"/>
</dbReference>
<dbReference type="Pfam" id="PF06226">
    <property type="entry name" value="DUF1007"/>
    <property type="match status" value="1"/>
</dbReference>
<keyword evidence="11 13" id="KW-0472">Membrane</keyword>
<evidence type="ECO:0000256" key="1">
    <source>
        <dbReference type="ARBA" id="ARBA00002510"/>
    </source>
</evidence>
<evidence type="ECO:0000256" key="14">
    <source>
        <dbReference type="SAM" id="SignalP"/>
    </source>
</evidence>
<feature type="transmembrane region" description="Helical" evidence="13">
    <location>
        <begin position="495"/>
        <end position="514"/>
    </location>
</feature>
<reference evidence="15 16" key="1">
    <citation type="submission" date="2016-07" db="EMBL/GenBank/DDBJ databases">
        <title>Comparative genomics of the Campylobacter concisus group.</title>
        <authorList>
            <person name="Miller W.G."/>
            <person name="Yee E."/>
            <person name="Chapman M.H."/>
            <person name="Huynh S."/>
            <person name="Bono J.L."/>
            <person name="On S.L.W."/>
            <person name="StLeger J."/>
            <person name="Foster G."/>
            <person name="Parker C.T."/>
        </authorList>
    </citation>
    <scope>NUCLEOTIDE SEQUENCE [LARGE SCALE GENOMIC DNA]</scope>
    <source>
        <strain evidence="15 16">ATCC 33238</strain>
    </source>
</reference>
<evidence type="ECO:0000256" key="13">
    <source>
        <dbReference type="SAM" id="Phobius"/>
    </source>
</evidence>
<evidence type="ECO:0000256" key="11">
    <source>
        <dbReference type="ARBA" id="ARBA00023136"/>
    </source>
</evidence>